<dbReference type="GO" id="GO:0006310">
    <property type="term" value="P:DNA recombination"/>
    <property type="evidence" value="ECO:0007669"/>
    <property type="project" value="InterPro"/>
</dbReference>
<evidence type="ECO:0000256" key="1">
    <source>
        <dbReference type="ARBA" id="ARBA00010657"/>
    </source>
</evidence>
<comment type="caution">
    <text evidence="3">The sequence shown here is derived from an EMBL/GenBank/DDBJ whole genome shotgun (WGS) entry which is preliminary data.</text>
</comment>
<gene>
    <name evidence="3" type="ORF">DW929_04175</name>
</gene>
<dbReference type="AlphaFoldDB" id="A0A413S239"/>
<dbReference type="CDD" id="cd17242">
    <property type="entry name" value="MobM_relaxase"/>
    <property type="match status" value="1"/>
</dbReference>
<accession>A0A413S239</accession>
<dbReference type="GO" id="GO:0003677">
    <property type="term" value="F:DNA binding"/>
    <property type="evidence" value="ECO:0007669"/>
    <property type="project" value="InterPro"/>
</dbReference>
<proteinExistence type="inferred from homology"/>
<comment type="similarity">
    <text evidence="1">Belongs to the plasmid mobilization pre family.</text>
</comment>
<evidence type="ECO:0000313" key="3">
    <source>
        <dbReference type="EMBL" id="RHA55531.1"/>
    </source>
</evidence>
<dbReference type="Proteomes" id="UP000284598">
    <property type="component" value="Unassembled WGS sequence"/>
</dbReference>
<dbReference type="Pfam" id="PF01076">
    <property type="entry name" value="Mob_Pre"/>
    <property type="match status" value="1"/>
</dbReference>
<dbReference type="RefSeq" id="WP_118024994.1">
    <property type="nucleotide sequence ID" value="NZ_QSFO01000004.1"/>
</dbReference>
<keyword evidence="2" id="KW-0175">Coiled coil</keyword>
<name>A0A413S239_9FIRM</name>
<dbReference type="EMBL" id="QSFO01000004">
    <property type="protein sequence ID" value="RHA55531.1"/>
    <property type="molecule type" value="Genomic_DNA"/>
</dbReference>
<protein>
    <submittedName>
        <fullName evidence="3">Mobilization protein</fullName>
    </submittedName>
</protein>
<reference evidence="3 4" key="1">
    <citation type="submission" date="2018-08" db="EMBL/GenBank/DDBJ databases">
        <title>A genome reference for cultivated species of the human gut microbiota.</title>
        <authorList>
            <person name="Zou Y."/>
            <person name="Xue W."/>
            <person name="Luo G."/>
        </authorList>
    </citation>
    <scope>NUCLEOTIDE SEQUENCE [LARGE SCALE GENOMIC DNA]</scope>
    <source>
        <strain evidence="3 4">AM43-2</strain>
    </source>
</reference>
<organism evidence="3 4">
    <name type="scientific">Eubacterium ventriosum</name>
    <dbReference type="NCBI Taxonomy" id="39496"/>
    <lineage>
        <taxon>Bacteria</taxon>
        <taxon>Bacillati</taxon>
        <taxon>Bacillota</taxon>
        <taxon>Clostridia</taxon>
        <taxon>Eubacteriales</taxon>
        <taxon>Eubacteriaceae</taxon>
        <taxon>Eubacterium</taxon>
    </lineage>
</organism>
<evidence type="ECO:0000256" key="2">
    <source>
        <dbReference type="SAM" id="Coils"/>
    </source>
</evidence>
<dbReference type="InterPro" id="IPR001668">
    <property type="entry name" value="Mob_Pre"/>
</dbReference>
<evidence type="ECO:0000313" key="4">
    <source>
        <dbReference type="Proteomes" id="UP000284598"/>
    </source>
</evidence>
<sequence length="361" mass="41935">MAGLSYSAHLSQKNSAINSKAKLSGVAKHNLRKYRSLEYDKENIVILCGTDKLVQDVKKVYKEQFDEAVREYNKKQTRDDRKIDDYFEKTAKSNKDMAVELIFQIGEKEFWDKNPEKRRRMDAAFKEMLNLLQKEAPNLVVANAVVHYDEASPHMHVVAVPVADGFKKGMSKQVSKRKVCTKEFLEKVLQGRIREYAEGRSFIWIGEFLKRKEKGRNNDLAVKEYKVKKENEKYEKAVKEVENLNNEILKKTAEKQIADKKLEETYKEIKEADAVAQWGIKDIKEFENKVAKGPEEPKGLMSAKSYREKIVMPFLAGLNKIFKRIVKMAKSCFAESIELRKKLEQANEDRERLAEVNETLR</sequence>
<dbReference type="Gene3D" id="3.30.930.30">
    <property type="match status" value="1"/>
</dbReference>
<feature type="coiled-coil region" evidence="2">
    <location>
        <begin position="227"/>
        <end position="261"/>
    </location>
</feature>